<feature type="compositionally biased region" description="Pro residues" evidence="1">
    <location>
        <begin position="289"/>
        <end position="299"/>
    </location>
</feature>
<feature type="compositionally biased region" description="Low complexity" evidence="1">
    <location>
        <begin position="112"/>
        <end position="121"/>
    </location>
</feature>
<gene>
    <name evidence="4" type="ORF">g.44927</name>
</gene>
<feature type="chain" id="PRO_5008581342" description="Chitin-binding type-2 domain-containing protein" evidence="2">
    <location>
        <begin position="20"/>
        <end position="362"/>
    </location>
</feature>
<dbReference type="InterPro" id="IPR052976">
    <property type="entry name" value="Scoloptoxin-like"/>
</dbReference>
<dbReference type="PANTHER" id="PTHR22933">
    <property type="entry name" value="FI18007P1-RELATED"/>
    <property type="match status" value="1"/>
</dbReference>
<dbReference type="InterPro" id="IPR036508">
    <property type="entry name" value="Chitin-bd_dom_sf"/>
</dbReference>
<name>A0A1B6DJZ5_9HEMI</name>
<keyword evidence="2" id="KW-0732">Signal</keyword>
<dbReference type="EMBL" id="GEDC01011282">
    <property type="protein sequence ID" value="JAS26016.1"/>
    <property type="molecule type" value="Transcribed_RNA"/>
</dbReference>
<feature type="compositionally biased region" description="Polar residues" evidence="1">
    <location>
        <begin position="344"/>
        <end position="362"/>
    </location>
</feature>
<feature type="region of interest" description="Disordered" evidence="1">
    <location>
        <begin position="277"/>
        <end position="362"/>
    </location>
</feature>
<accession>A0A1B6DJZ5</accession>
<feature type="compositionally biased region" description="Polar residues" evidence="1">
    <location>
        <begin position="317"/>
        <end position="327"/>
    </location>
</feature>
<feature type="signal peptide" evidence="2">
    <location>
        <begin position="1"/>
        <end position="19"/>
    </location>
</feature>
<dbReference type="Pfam" id="PF01607">
    <property type="entry name" value="CBM_14"/>
    <property type="match status" value="1"/>
</dbReference>
<dbReference type="GO" id="GO:0005576">
    <property type="term" value="C:extracellular region"/>
    <property type="evidence" value="ECO:0007669"/>
    <property type="project" value="InterPro"/>
</dbReference>
<reference evidence="4" key="1">
    <citation type="submission" date="2015-12" db="EMBL/GenBank/DDBJ databases">
        <title>De novo transcriptome assembly of four potential Pierce s Disease insect vectors from Arizona vineyards.</title>
        <authorList>
            <person name="Tassone E.E."/>
        </authorList>
    </citation>
    <scope>NUCLEOTIDE SEQUENCE</scope>
</reference>
<feature type="compositionally biased region" description="Polar residues" evidence="1">
    <location>
        <begin position="91"/>
        <end position="105"/>
    </location>
</feature>
<feature type="domain" description="Chitin-binding type-2" evidence="3">
    <location>
        <begin position="180"/>
        <end position="238"/>
    </location>
</feature>
<protein>
    <recommendedName>
        <fullName evidence="3">Chitin-binding type-2 domain-containing protein</fullName>
    </recommendedName>
</protein>
<evidence type="ECO:0000313" key="4">
    <source>
        <dbReference type="EMBL" id="JAS26016.1"/>
    </source>
</evidence>
<dbReference type="PANTHER" id="PTHR22933:SF31">
    <property type="entry name" value="FI18007P1"/>
    <property type="match status" value="1"/>
</dbReference>
<dbReference type="SUPFAM" id="SSF57625">
    <property type="entry name" value="Invertebrate chitin-binding proteins"/>
    <property type="match status" value="1"/>
</dbReference>
<evidence type="ECO:0000256" key="2">
    <source>
        <dbReference type="SAM" id="SignalP"/>
    </source>
</evidence>
<feature type="compositionally biased region" description="Polar residues" evidence="1">
    <location>
        <begin position="128"/>
        <end position="151"/>
    </location>
</feature>
<sequence>MRLKSRLLILCLVVAAVVAEDEDDEDRDKRQTAAFYTGLPSHRPTPKPQPFTGALQTVVSRFPGLGGPPPQGFRSATPIQEDEDEVDRNAVSPTPTPQYRSQPTPQALAYRSPSPSQQQQQVAIRSRPISQDFQSQPVRRPSSQRPQFVNQQQLTEEELEELEEEKEEPDRLTLLLPQSKFSCQSRNTGYYADDGLNCEVFHYCQDNARHSWICPEGFLFHQVHLICMPPSSDNICKQSAQYHFVNDYLYRPINAEEHQSKPNVTLRYADRYYPENYYEESEESQPAPQSAPAPRPRPQSQPQYQQQLLRPTPTPIQYRQTQSNQVFHSPEEVNIPLQQRRPVPTNQPHRNYPQATSQFDFK</sequence>
<feature type="compositionally biased region" description="Low complexity" evidence="1">
    <location>
        <begin position="300"/>
        <end position="311"/>
    </location>
</feature>
<dbReference type="PROSITE" id="PS50940">
    <property type="entry name" value="CHIT_BIND_II"/>
    <property type="match status" value="1"/>
</dbReference>
<evidence type="ECO:0000256" key="1">
    <source>
        <dbReference type="SAM" id="MobiDB-lite"/>
    </source>
</evidence>
<organism evidence="4">
    <name type="scientific">Clastoptera arizonana</name>
    <name type="common">Arizona spittle bug</name>
    <dbReference type="NCBI Taxonomy" id="38151"/>
    <lineage>
        <taxon>Eukaryota</taxon>
        <taxon>Metazoa</taxon>
        <taxon>Ecdysozoa</taxon>
        <taxon>Arthropoda</taxon>
        <taxon>Hexapoda</taxon>
        <taxon>Insecta</taxon>
        <taxon>Pterygota</taxon>
        <taxon>Neoptera</taxon>
        <taxon>Paraneoptera</taxon>
        <taxon>Hemiptera</taxon>
        <taxon>Auchenorrhyncha</taxon>
        <taxon>Cercopoidea</taxon>
        <taxon>Clastopteridae</taxon>
        <taxon>Clastoptera</taxon>
    </lineage>
</organism>
<proteinExistence type="predicted"/>
<dbReference type="AlphaFoldDB" id="A0A1B6DJZ5"/>
<dbReference type="InterPro" id="IPR002557">
    <property type="entry name" value="Chitin-bd_dom"/>
</dbReference>
<dbReference type="GO" id="GO:0008061">
    <property type="term" value="F:chitin binding"/>
    <property type="evidence" value="ECO:0007669"/>
    <property type="project" value="InterPro"/>
</dbReference>
<evidence type="ECO:0000259" key="3">
    <source>
        <dbReference type="PROSITE" id="PS50940"/>
    </source>
</evidence>
<feature type="region of interest" description="Disordered" evidence="1">
    <location>
        <begin position="20"/>
        <end position="151"/>
    </location>
</feature>